<dbReference type="STRING" id="348802.A0A0D2D9U1"/>
<dbReference type="GO" id="GO:0006351">
    <property type="term" value="P:DNA-templated transcription"/>
    <property type="evidence" value="ECO:0007669"/>
    <property type="project" value="InterPro"/>
</dbReference>
<dbReference type="AlphaFoldDB" id="A0A0D2D9U1"/>
<evidence type="ECO:0000313" key="5">
    <source>
        <dbReference type="Proteomes" id="UP000054342"/>
    </source>
</evidence>
<dbReference type="GO" id="GO:0003677">
    <property type="term" value="F:DNA binding"/>
    <property type="evidence" value="ECO:0007669"/>
    <property type="project" value="InterPro"/>
</dbReference>
<dbReference type="HOGENOM" id="CLU_440069_0_0_1"/>
<evidence type="ECO:0000259" key="3">
    <source>
        <dbReference type="SMART" id="SM00906"/>
    </source>
</evidence>
<protein>
    <recommendedName>
        <fullName evidence="3">Xylanolytic transcriptional activator regulatory domain-containing protein</fullName>
    </recommendedName>
</protein>
<dbReference type="InterPro" id="IPR007219">
    <property type="entry name" value="XnlR_reg_dom"/>
</dbReference>
<dbReference type="OrthoDB" id="4119174at2759"/>
<dbReference type="RefSeq" id="XP_013319606.1">
    <property type="nucleotide sequence ID" value="XM_013464152.1"/>
</dbReference>
<evidence type="ECO:0000256" key="1">
    <source>
        <dbReference type="ARBA" id="ARBA00023242"/>
    </source>
</evidence>
<dbReference type="GO" id="GO:0008270">
    <property type="term" value="F:zinc ion binding"/>
    <property type="evidence" value="ECO:0007669"/>
    <property type="project" value="InterPro"/>
</dbReference>
<dbReference type="CDD" id="cd12148">
    <property type="entry name" value="fungal_TF_MHR"/>
    <property type="match status" value="1"/>
</dbReference>
<accession>A0A0D2D9U1</accession>
<dbReference type="PANTHER" id="PTHR43374">
    <property type="entry name" value="FLAVIN PRENYLTRANSFERASE"/>
    <property type="match status" value="1"/>
</dbReference>
<dbReference type="SMART" id="SM00906">
    <property type="entry name" value="Fungal_trans"/>
    <property type="match status" value="1"/>
</dbReference>
<proteinExistence type="predicted"/>
<sequence length="621" mass="69054">MAPCGNCLKHEQPELCVYLDQNGQVRRKQASAPPRASNALTEDRVAALADLEGRMQTIAEEVVRRLGSLGGGSLQESAKQLQTDQGSAIGTGSPPEAPQYQQMSPGHATPATVAADVVGASVHIGAESLASILVDTFKSVRPMAASPQSGDGIGLSRRSAHETMKLLYMTDTGSTHPFTSLWKPGATVEDICLALPDNETFEQCLASWKSVNLISPSVPLPEFAEDARVFWSERSNGEKRESDLRSTSWLALLFCVLAGGCSYSSVHRTDNDLNSRVFVCCAAELLRLDNYLLQPTIDNVRALAGLAATLRVQANPAASWSLLGMAIRAAQSLGIHCVPPPTKNSTAIERQSWMLWQGLVWQDTTLSLCYDRHLAAFVDGSVKRIPRPPSPKGYPYLESCYGLSMIMNDIYHEWAHSRRAFLRTLPAIRFQVAAEQILLWEASAEEYLRNRASCKDDGQRLLHDVFQIFVNFFIFQLHRHHLATPSLFADGLRSTSPLPLTTWETQGATASEAQNLLCMDRCETILRRFMSLRRAHHQASRLWILMHICLGCAFYLASQLKKNLNSARDQEAEPSEHYTSENQARHRLLRDLAEDFEQSLPYTMHPHHLDFLNALKHIIEI</sequence>
<dbReference type="GO" id="GO:0016831">
    <property type="term" value="F:carboxy-lyase activity"/>
    <property type="evidence" value="ECO:0007669"/>
    <property type="project" value="TreeGrafter"/>
</dbReference>
<organism evidence="4 5">
    <name type="scientific">Exophiala xenobiotica</name>
    <dbReference type="NCBI Taxonomy" id="348802"/>
    <lineage>
        <taxon>Eukaryota</taxon>
        <taxon>Fungi</taxon>
        <taxon>Dikarya</taxon>
        <taxon>Ascomycota</taxon>
        <taxon>Pezizomycotina</taxon>
        <taxon>Eurotiomycetes</taxon>
        <taxon>Chaetothyriomycetidae</taxon>
        <taxon>Chaetothyriales</taxon>
        <taxon>Herpotrichiellaceae</taxon>
        <taxon>Exophiala</taxon>
    </lineage>
</organism>
<reference evidence="4 5" key="1">
    <citation type="submission" date="2015-01" db="EMBL/GenBank/DDBJ databases">
        <title>The Genome Sequence of Exophiala xenobiotica CBS118157.</title>
        <authorList>
            <consortium name="The Broad Institute Genomics Platform"/>
            <person name="Cuomo C."/>
            <person name="de Hoog S."/>
            <person name="Gorbushina A."/>
            <person name="Stielow B."/>
            <person name="Teixiera M."/>
            <person name="Abouelleil A."/>
            <person name="Chapman S.B."/>
            <person name="Priest M."/>
            <person name="Young S.K."/>
            <person name="Wortman J."/>
            <person name="Nusbaum C."/>
            <person name="Birren B."/>
        </authorList>
    </citation>
    <scope>NUCLEOTIDE SEQUENCE [LARGE SCALE GENOMIC DNA]</scope>
    <source>
        <strain evidence="4 5">CBS 118157</strain>
    </source>
</reference>
<gene>
    <name evidence="4" type="ORF">PV05_03506</name>
</gene>
<feature type="domain" description="Xylanolytic transcriptional activator regulatory" evidence="3">
    <location>
        <begin position="319"/>
        <end position="392"/>
    </location>
</feature>
<feature type="region of interest" description="Disordered" evidence="2">
    <location>
        <begin position="74"/>
        <end position="108"/>
    </location>
</feature>
<dbReference type="GeneID" id="25325414"/>
<feature type="compositionally biased region" description="Polar residues" evidence="2">
    <location>
        <begin position="75"/>
        <end position="90"/>
    </location>
</feature>
<dbReference type="InterPro" id="IPR004507">
    <property type="entry name" value="UbiX-like"/>
</dbReference>
<keyword evidence="5" id="KW-1185">Reference proteome</keyword>
<name>A0A0D2D9U1_9EURO</name>
<dbReference type="PANTHER" id="PTHR43374:SF1">
    <property type="entry name" value="FLAVIN PRENYLTRANSFERASE PAD1, MITOCHONDRIAL"/>
    <property type="match status" value="1"/>
</dbReference>
<keyword evidence="1" id="KW-0539">Nucleus</keyword>
<evidence type="ECO:0000313" key="4">
    <source>
        <dbReference type="EMBL" id="KIW59022.1"/>
    </source>
</evidence>
<dbReference type="Proteomes" id="UP000054342">
    <property type="component" value="Unassembled WGS sequence"/>
</dbReference>
<dbReference type="EMBL" id="KN847318">
    <property type="protein sequence ID" value="KIW59022.1"/>
    <property type="molecule type" value="Genomic_DNA"/>
</dbReference>
<evidence type="ECO:0000256" key="2">
    <source>
        <dbReference type="SAM" id="MobiDB-lite"/>
    </source>
</evidence>